<proteinExistence type="inferred from homology"/>
<dbReference type="InterPro" id="IPR033139">
    <property type="entry name" value="Caspase_cys_AS"/>
</dbReference>
<evidence type="ECO:0000256" key="6">
    <source>
        <dbReference type="PIRSR" id="PIRSR038001-1"/>
    </source>
</evidence>
<dbReference type="SUPFAM" id="SSF52129">
    <property type="entry name" value="Caspase-like"/>
    <property type="match status" value="1"/>
</dbReference>
<evidence type="ECO:0000259" key="11">
    <source>
        <dbReference type="PROSITE" id="PS50209"/>
    </source>
</evidence>
<dbReference type="PROSITE" id="PS50209">
    <property type="entry name" value="CARD"/>
    <property type="match status" value="1"/>
</dbReference>
<dbReference type="PROSITE" id="PS50207">
    <property type="entry name" value="CASPASE_P10"/>
    <property type="match status" value="1"/>
</dbReference>
<feature type="region of interest" description="Disordered" evidence="8">
    <location>
        <begin position="92"/>
        <end position="120"/>
    </location>
</feature>
<dbReference type="SUPFAM" id="SSF47986">
    <property type="entry name" value="DEATH domain"/>
    <property type="match status" value="1"/>
</dbReference>
<evidence type="ECO:0000256" key="1">
    <source>
        <dbReference type="ARBA" id="ARBA00010134"/>
    </source>
</evidence>
<organism evidence="12 13">
    <name type="scientific">Megalops atlanticus</name>
    <name type="common">Tarpon</name>
    <name type="synonym">Clupea gigantea</name>
    <dbReference type="NCBI Taxonomy" id="7932"/>
    <lineage>
        <taxon>Eukaryota</taxon>
        <taxon>Metazoa</taxon>
        <taxon>Chordata</taxon>
        <taxon>Craniata</taxon>
        <taxon>Vertebrata</taxon>
        <taxon>Euteleostomi</taxon>
        <taxon>Actinopterygii</taxon>
        <taxon>Neopterygii</taxon>
        <taxon>Teleostei</taxon>
        <taxon>Elopiformes</taxon>
        <taxon>Megalopidae</taxon>
        <taxon>Megalops</taxon>
    </lineage>
</organism>
<dbReference type="GO" id="GO:0072557">
    <property type="term" value="C:IPAF inflammasome complex"/>
    <property type="evidence" value="ECO:0007669"/>
    <property type="project" value="TreeGrafter"/>
</dbReference>
<dbReference type="Pfam" id="PF00656">
    <property type="entry name" value="Peptidase_C14"/>
    <property type="match status" value="1"/>
</dbReference>
<keyword evidence="4" id="KW-0788">Thiol protease</keyword>
<dbReference type="PANTHER" id="PTHR47901">
    <property type="entry name" value="CASPASE RECRUITMENT DOMAIN-CONTAINING PROTEIN 18"/>
    <property type="match status" value="1"/>
</dbReference>
<gene>
    <name evidence="12" type="ORF">MATL_G00120830</name>
</gene>
<reference evidence="12" key="1">
    <citation type="submission" date="2021-01" db="EMBL/GenBank/DDBJ databases">
        <authorList>
            <person name="Zahm M."/>
            <person name="Roques C."/>
            <person name="Cabau C."/>
            <person name="Klopp C."/>
            <person name="Donnadieu C."/>
            <person name="Jouanno E."/>
            <person name="Lampietro C."/>
            <person name="Louis A."/>
            <person name="Herpin A."/>
            <person name="Echchiki A."/>
            <person name="Berthelot C."/>
            <person name="Parey E."/>
            <person name="Roest-Crollius H."/>
            <person name="Braasch I."/>
            <person name="Postlethwait J."/>
            <person name="Bobe J."/>
            <person name="Montfort J."/>
            <person name="Bouchez O."/>
            <person name="Begum T."/>
            <person name="Mejri S."/>
            <person name="Adams A."/>
            <person name="Chen W.-J."/>
            <person name="Guiguen Y."/>
        </authorList>
    </citation>
    <scope>NUCLEOTIDE SEQUENCE</scope>
    <source>
        <strain evidence="12">YG-15Mar2019-1</strain>
        <tissue evidence="12">Brain</tissue>
    </source>
</reference>
<dbReference type="AlphaFoldDB" id="A0A9D3PXM7"/>
<dbReference type="InterPro" id="IPR016129">
    <property type="entry name" value="Caspase_his_AS"/>
</dbReference>
<dbReference type="PIRSF" id="PIRSF038001">
    <property type="entry name" value="Caspase_ICE"/>
    <property type="match status" value="1"/>
</dbReference>
<feature type="domain" description="Caspase family p10" evidence="9">
    <location>
        <begin position="304"/>
        <end position="387"/>
    </location>
</feature>
<dbReference type="InterPro" id="IPR001315">
    <property type="entry name" value="CARD"/>
</dbReference>
<evidence type="ECO:0000259" key="10">
    <source>
        <dbReference type="PROSITE" id="PS50208"/>
    </source>
</evidence>
<keyword evidence="2" id="KW-0645">Protease</keyword>
<dbReference type="InterPro" id="IPR011029">
    <property type="entry name" value="DEATH-like_dom_sf"/>
</dbReference>
<dbReference type="Gene3D" id="1.10.533.10">
    <property type="entry name" value="Death Domain, Fas"/>
    <property type="match status" value="1"/>
</dbReference>
<dbReference type="PANTHER" id="PTHR47901:SF3">
    <property type="entry name" value="CASPASE-1"/>
    <property type="match status" value="1"/>
</dbReference>
<protein>
    <recommendedName>
        <fullName evidence="14">Caspase-1</fullName>
    </recommendedName>
</protein>
<feature type="active site" evidence="6">
    <location>
        <position position="230"/>
    </location>
</feature>
<dbReference type="OrthoDB" id="6097640at2759"/>
<dbReference type="InterPro" id="IPR011600">
    <property type="entry name" value="Pept_C14_caspase"/>
</dbReference>
<evidence type="ECO:0000259" key="9">
    <source>
        <dbReference type="PROSITE" id="PS50207"/>
    </source>
</evidence>
<dbReference type="InterPro" id="IPR002138">
    <property type="entry name" value="Pept_C14_p10"/>
</dbReference>
<dbReference type="Pfam" id="PF00619">
    <property type="entry name" value="CARD"/>
    <property type="match status" value="1"/>
</dbReference>
<feature type="domain" description="Caspase family p20" evidence="10">
    <location>
        <begin position="153"/>
        <end position="283"/>
    </location>
</feature>
<keyword evidence="13" id="KW-1185">Reference proteome</keyword>
<dbReference type="PROSITE" id="PS01122">
    <property type="entry name" value="CASPASE_CYS"/>
    <property type="match status" value="1"/>
</dbReference>
<comment type="caution">
    <text evidence="12">The sequence shown here is derived from an EMBL/GenBank/DDBJ whole genome shotgun (WGS) entry which is preliminary data.</text>
</comment>
<evidence type="ECO:0000256" key="4">
    <source>
        <dbReference type="ARBA" id="ARBA00022807"/>
    </source>
</evidence>
<feature type="active site" evidence="6">
    <location>
        <position position="279"/>
    </location>
</feature>
<dbReference type="PRINTS" id="PR00376">
    <property type="entry name" value="IL1BCENZYME"/>
</dbReference>
<evidence type="ECO:0000256" key="3">
    <source>
        <dbReference type="ARBA" id="ARBA00022801"/>
    </source>
</evidence>
<dbReference type="GO" id="GO:0050727">
    <property type="term" value="P:regulation of inflammatory response"/>
    <property type="evidence" value="ECO:0007669"/>
    <property type="project" value="TreeGrafter"/>
</dbReference>
<dbReference type="Gene3D" id="3.40.50.1460">
    <property type="match status" value="1"/>
</dbReference>
<comment type="similarity">
    <text evidence="1 7">Belongs to the peptidase C14A family.</text>
</comment>
<dbReference type="CDD" id="cd00032">
    <property type="entry name" value="CASc"/>
    <property type="match status" value="1"/>
</dbReference>
<keyword evidence="5" id="KW-0865">Zymogen</keyword>
<dbReference type="SMART" id="SM00115">
    <property type="entry name" value="CASc"/>
    <property type="match status" value="1"/>
</dbReference>
<dbReference type="GO" id="GO:0072559">
    <property type="term" value="C:NLRP3 inflammasome complex"/>
    <property type="evidence" value="ECO:0007669"/>
    <property type="project" value="TreeGrafter"/>
</dbReference>
<dbReference type="InterPro" id="IPR001309">
    <property type="entry name" value="Pept_C14_p20"/>
</dbReference>
<name>A0A9D3PXM7_MEGAT</name>
<evidence type="ECO:0000256" key="5">
    <source>
        <dbReference type="ARBA" id="ARBA00023145"/>
    </source>
</evidence>
<dbReference type="InterPro" id="IPR002398">
    <property type="entry name" value="Pept_C14"/>
</dbReference>
<dbReference type="CDD" id="cd08325">
    <property type="entry name" value="CARD_CASP1-like"/>
    <property type="match status" value="1"/>
</dbReference>
<evidence type="ECO:0000256" key="7">
    <source>
        <dbReference type="RuleBase" id="RU003971"/>
    </source>
</evidence>
<evidence type="ECO:0000313" key="12">
    <source>
        <dbReference type="EMBL" id="KAG7471093.1"/>
    </source>
</evidence>
<dbReference type="EMBL" id="JAFDVH010000009">
    <property type="protein sequence ID" value="KAG7471093.1"/>
    <property type="molecule type" value="Genomic_DNA"/>
</dbReference>
<evidence type="ECO:0008006" key="14">
    <source>
        <dbReference type="Google" id="ProtNLM"/>
    </source>
</evidence>
<dbReference type="SMART" id="SM00114">
    <property type="entry name" value="CARD"/>
    <property type="match status" value="1"/>
</dbReference>
<dbReference type="PROSITE" id="PS01121">
    <property type="entry name" value="CASPASE_HIS"/>
    <property type="match status" value="1"/>
</dbReference>
<sequence length="389" mass="44758">MADKQLFSVRAKFVDKVSLGVLKQLLDDLLEAGVLNDGEKESVLEENAAKMDKARCLIDIVRKKGSKASEKFLSLLRDRDKNIYEDLGLAPSAQSSPKVAEQKEQTVSPTPKEVEQKERTVSPTLIPCREEFKREMLQKNSASIYIPKDRSERKRLALLINNIKFDRKDMERRGAERDEERMEKLLKDLDYSVVKRRNLSAKDIDETVKEFSQREEHAQSDSAFVVLMSHGQRDAICGIHHQGENNPDLFKLDNIFTHLNTKNCVGLRNKPKVIVIQACRGDEAGCTWVADSVPEIPPGLEDDSIRREHKEKDFISLMSCTPDTKSYRHVVEGTLFIQRLVEMFNTYAHEDHIEELFRKIMNQFEDFPNQMPSKDRATLTKNFYLFPGL</sequence>
<keyword evidence="3" id="KW-0378">Hydrolase</keyword>
<accession>A0A9D3PXM7</accession>
<dbReference type="GO" id="GO:0097169">
    <property type="term" value="C:AIM2 inflammasome complex"/>
    <property type="evidence" value="ECO:0007669"/>
    <property type="project" value="TreeGrafter"/>
</dbReference>
<evidence type="ECO:0000256" key="8">
    <source>
        <dbReference type="SAM" id="MobiDB-lite"/>
    </source>
</evidence>
<dbReference type="GO" id="GO:0006508">
    <property type="term" value="P:proteolysis"/>
    <property type="evidence" value="ECO:0007669"/>
    <property type="project" value="UniProtKB-KW"/>
</dbReference>
<dbReference type="GO" id="GO:0042981">
    <property type="term" value="P:regulation of apoptotic process"/>
    <property type="evidence" value="ECO:0007669"/>
    <property type="project" value="InterPro"/>
</dbReference>
<dbReference type="Proteomes" id="UP001046870">
    <property type="component" value="Chromosome 9"/>
</dbReference>
<dbReference type="PROSITE" id="PS50208">
    <property type="entry name" value="CASPASE_P20"/>
    <property type="match status" value="1"/>
</dbReference>
<evidence type="ECO:0000256" key="2">
    <source>
        <dbReference type="ARBA" id="ARBA00022670"/>
    </source>
</evidence>
<feature type="domain" description="CARD" evidence="11">
    <location>
        <begin position="1"/>
        <end position="91"/>
    </location>
</feature>
<dbReference type="InterPro" id="IPR029030">
    <property type="entry name" value="Caspase-like_dom_sf"/>
</dbReference>
<evidence type="ECO:0000313" key="13">
    <source>
        <dbReference type="Proteomes" id="UP001046870"/>
    </source>
</evidence>
<dbReference type="InterPro" id="IPR015917">
    <property type="entry name" value="Pept_C14A"/>
</dbReference>
<dbReference type="FunFam" id="3.40.50.1460:FF:000007">
    <property type="entry name" value="Caspase-1"/>
    <property type="match status" value="1"/>
</dbReference>
<dbReference type="GO" id="GO:0004197">
    <property type="term" value="F:cysteine-type endopeptidase activity"/>
    <property type="evidence" value="ECO:0007669"/>
    <property type="project" value="InterPro"/>
</dbReference>